<evidence type="ECO:0000259" key="4">
    <source>
        <dbReference type="Pfam" id="PF03221"/>
    </source>
</evidence>
<dbReference type="Pfam" id="PF03221">
    <property type="entry name" value="HTH_Tnp_Tc5"/>
    <property type="match status" value="1"/>
</dbReference>
<evidence type="ECO:0000313" key="6">
    <source>
        <dbReference type="Proteomes" id="UP000053989"/>
    </source>
</evidence>
<reference evidence="5 6" key="1">
    <citation type="submission" date="2014-04" db="EMBL/GenBank/DDBJ databases">
        <authorList>
            <consortium name="DOE Joint Genome Institute"/>
            <person name="Kuo A."/>
            <person name="Kohler A."/>
            <person name="Nagy L.G."/>
            <person name="Floudas D."/>
            <person name="Copeland A."/>
            <person name="Barry K.W."/>
            <person name="Cichocki N."/>
            <person name="Veneault-Fourrey C."/>
            <person name="LaButti K."/>
            <person name="Lindquist E.A."/>
            <person name="Lipzen A."/>
            <person name="Lundell T."/>
            <person name="Morin E."/>
            <person name="Murat C."/>
            <person name="Sun H."/>
            <person name="Tunlid A."/>
            <person name="Henrissat B."/>
            <person name="Grigoriev I.V."/>
            <person name="Hibbett D.S."/>
            <person name="Martin F."/>
            <person name="Nordberg H.P."/>
            <person name="Cantor M.N."/>
            <person name="Hua S.X."/>
        </authorList>
    </citation>
    <scope>NUCLEOTIDE SEQUENCE [LARGE SCALE GENOMIC DNA]</scope>
    <source>
        <strain evidence="5 6">Foug A</strain>
    </source>
</reference>
<dbReference type="OrthoDB" id="162969at2759"/>
<evidence type="ECO:0000313" key="5">
    <source>
        <dbReference type="EMBL" id="KIM52231.1"/>
    </source>
</evidence>
<feature type="domain" description="HTH CENPB-type" evidence="4">
    <location>
        <begin position="120"/>
        <end position="150"/>
    </location>
</feature>
<evidence type="ECO:0000256" key="2">
    <source>
        <dbReference type="SAM" id="MobiDB-lite"/>
    </source>
</evidence>
<organism evidence="5 6">
    <name type="scientific">Scleroderma citrinum Foug A</name>
    <dbReference type="NCBI Taxonomy" id="1036808"/>
    <lineage>
        <taxon>Eukaryota</taxon>
        <taxon>Fungi</taxon>
        <taxon>Dikarya</taxon>
        <taxon>Basidiomycota</taxon>
        <taxon>Agaricomycotina</taxon>
        <taxon>Agaricomycetes</taxon>
        <taxon>Agaricomycetidae</taxon>
        <taxon>Boletales</taxon>
        <taxon>Sclerodermatineae</taxon>
        <taxon>Sclerodermataceae</taxon>
        <taxon>Scleroderma</taxon>
    </lineage>
</organism>
<feature type="region of interest" description="Disordered" evidence="2">
    <location>
        <begin position="495"/>
        <end position="528"/>
    </location>
</feature>
<protein>
    <recommendedName>
        <fullName evidence="7">DDE-1 domain-containing protein</fullName>
    </recommendedName>
</protein>
<name>A0A0C3D7Z9_9AGAM</name>
<feature type="domain" description="DDE-1" evidence="3">
    <location>
        <begin position="189"/>
        <end position="355"/>
    </location>
</feature>
<keyword evidence="6" id="KW-1185">Reference proteome</keyword>
<sequence length="590" mass="67208">MPKILKRKPRDPPKITPAKWRKIGVDINNGPRTSAQLPKTSSRQNLTLSDWMTVYSYVDLYPNVSQADIVRHFSTLATGALVFDQSTLSRKLRDRTKMEACVNSNPTAFSSKRPRIVTRPDVERALYLWILHMENKRETVTGPMLREKRSRFEDEFQVPEKERLLGEGAPPDRGLATRQLSGKKKDKFRITVGLACNADGSEKLEPIFIGKATKPRCFKKQTPEQCGFYYRNNSKAWMTSSIFEEWLKKLDLCMKRERREICLYIDNFSGHKISYEPSNISLEFFEPNMTSFIQPCDAGIIRCFKALYRRNFCARAVDLDAAGERDIYKLSLLEGMTMAKAAWEAVSAETIRHCWDHTKIQLDDSESLRPAHMEPVAWDFIHQYAAGMMPLPSVESSLRTHLGDRYVDNDWQPALKAVMESEDDDAALDAISTLRTAASSHSGIKIRIPALKEPAHKSQQLMLVESEVMESVHHLKEQNRIFGKLLSVDEVVEPPEERELPEPTAAANGEVIDVDDGDDGDDSSEDNSAALPRSELIKLCRELEAGCMHYAGDPQFSLNLSSYLIKFRARLQWEEFLAAKQTTLDTFFTR</sequence>
<dbReference type="Gene3D" id="1.10.10.60">
    <property type="entry name" value="Homeodomain-like"/>
    <property type="match status" value="1"/>
</dbReference>
<dbReference type="PANTHER" id="PTHR19303:SF73">
    <property type="entry name" value="PROTEIN PDC2"/>
    <property type="match status" value="1"/>
</dbReference>
<dbReference type="GO" id="GO:0003677">
    <property type="term" value="F:DNA binding"/>
    <property type="evidence" value="ECO:0007669"/>
    <property type="project" value="UniProtKB-KW"/>
</dbReference>
<dbReference type="GO" id="GO:0005634">
    <property type="term" value="C:nucleus"/>
    <property type="evidence" value="ECO:0007669"/>
    <property type="project" value="TreeGrafter"/>
</dbReference>
<dbReference type="AlphaFoldDB" id="A0A0C3D7Z9"/>
<feature type="compositionally biased region" description="Acidic residues" evidence="2">
    <location>
        <begin position="512"/>
        <end position="525"/>
    </location>
</feature>
<dbReference type="InterPro" id="IPR006600">
    <property type="entry name" value="HTH_CenpB_DNA-bd_dom"/>
</dbReference>
<gene>
    <name evidence="5" type="ORF">SCLCIDRAFT_32801</name>
</gene>
<dbReference type="Pfam" id="PF03184">
    <property type="entry name" value="DDE_1"/>
    <property type="match status" value="1"/>
</dbReference>
<dbReference type="InParanoid" id="A0A0C3D7Z9"/>
<dbReference type="HOGENOM" id="CLU_018294_0_1_1"/>
<evidence type="ECO:0000259" key="3">
    <source>
        <dbReference type="Pfam" id="PF03184"/>
    </source>
</evidence>
<dbReference type="EMBL" id="KN822218">
    <property type="protein sequence ID" value="KIM52231.1"/>
    <property type="molecule type" value="Genomic_DNA"/>
</dbReference>
<reference evidence="6" key="2">
    <citation type="submission" date="2015-01" db="EMBL/GenBank/DDBJ databases">
        <title>Evolutionary Origins and Diversification of the Mycorrhizal Mutualists.</title>
        <authorList>
            <consortium name="DOE Joint Genome Institute"/>
            <consortium name="Mycorrhizal Genomics Consortium"/>
            <person name="Kohler A."/>
            <person name="Kuo A."/>
            <person name="Nagy L.G."/>
            <person name="Floudas D."/>
            <person name="Copeland A."/>
            <person name="Barry K.W."/>
            <person name="Cichocki N."/>
            <person name="Veneault-Fourrey C."/>
            <person name="LaButti K."/>
            <person name="Lindquist E.A."/>
            <person name="Lipzen A."/>
            <person name="Lundell T."/>
            <person name="Morin E."/>
            <person name="Murat C."/>
            <person name="Riley R."/>
            <person name="Ohm R."/>
            <person name="Sun H."/>
            <person name="Tunlid A."/>
            <person name="Henrissat B."/>
            <person name="Grigoriev I.V."/>
            <person name="Hibbett D.S."/>
            <person name="Martin F."/>
        </authorList>
    </citation>
    <scope>NUCLEOTIDE SEQUENCE [LARGE SCALE GENOMIC DNA]</scope>
    <source>
        <strain evidence="6">Foug A</strain>
    </source>
</reference>
<proteinExistence type="predicted"/>
<dbReference type="PANTHER" id="PTHR19303">
    <property type="entry name" value="TRANSPOSON"/>
    <property type="match status" value="1"/>
</dbReference>
<dbReference type="InterPro" id="IPR050863">
    <property type="entry name" value="CenT-Element_Derived"/>
</dbReference>
<dbReference type="Proteomes" id="UP000053989">
    <property type="component" value="Unassembled WGS sequence"/>
</dbReference>
<evidence type="ECO:0008006" key="7">
    <source>
        <dbReference type="Google" id="ProtNLM"/>
    </source>
</evidence>
<evidence type="ECO:0000256" key="1">
    <source>
        <dbReference type="ARBA" id="ARBA00023125"/>
    </source>
</evidence>
<keyword evidence="1" id="KW-0238">DNA-binding</keyword>
<accession>A0A0C3D7Z9</accession>
<dbReference type="STRING" id="1036808.A0A0C3D7Z9"/>
<dbReference type="InterPro" id="IPR004875">
    <property type="entry name" value="DDE_SF_endonuclease_dom"/>
</dbReference>